<evidence type="ECO:0000256" key="1">
    <source>
        <dbReference type="SAM" id="Coils"/>
    </source>
</evidence>
<evidence type="ECO:0000313" key="4">
    <source>
        <dbReference type="EMBL" id="MDA1385617.1"/>
    </source>
</evidence>
<evidence type="ECO:0000256" key="2">
    <source>
        <dbReference type="SAM" id="MobiDB-lite"/>
    </source>
</evidence>
<organism evidence="4 6">
    <name type="scientific">Glycomyces lechevalierae</name>
    <dbReference type="NCBI Taxonomy" id="256034"/>
    <lineage>
        <taxon>Bacteria</taxon>
        <taxon>Bacillati</taxon>
        <taxon>Actinomycetota</taxon>
        <taxon>Actinomycetes</taxon>
        <taxon>Glycomycetales</taxon>
        <taxon>Glycomycetaceae</taxon>
        <taxon>Glycomyces</taxon>
    </lineage>
</organism>
<reference evidence="5 7" key="2">
    <citation type="submission" date="2023-07" db="EMBL/GenBank/DDBJ databases">
        <title>Sequencing the genomes of 1000 actinobacteria strains.</title>
        <authorList>
            <person name="Klenk H.-P."/>
        </authorList>
    </citation>
    <scope>NUCLEOTIDE SEQUENCE [LARGE SCALE GENOMIC DNA]</scope>
    <source>
        <strain evidence="5 7">DSM 44724</strain>
    </source>
</reference>
<comment type="caution">
    <text evidence="4">The sequence shown here is derived from an EMBL/GenBank/DDBJ whole genome shotgun (WGS) entry which is preliminary data.</text>
</comment>
<evidence type="ECO:0000259" key="3">
    <source>
        <dbReference type="Pfam" id="PF06259"/>
    </source>
</evidence>
<evidence type="ECO:0000313" key="5">
    <source>
        <dbReference type="EMBL" id="MDR7339545.1"/>
    </source>
</evidence>
<feature type="coiled-coil region" evidence="1">
    <location>
        <begin position="318"/>
        <end position="345"/>
    </location>
</feature>
<name>A0A9X3PIU4_9ACTN</name>
<dbReference type="Proteomes" id="UP001145799">
    <property type="component" value="Unassembled WGS sequence"/>
</dbReference>
<gene>
    <name evidence="5" type="ORF">J2S69_003264</name>
    <name evidence="4" type="ORF">O2L01_11540</name>
</gene>
<feature type="domain" description="DUF1023" evidence="3">
    <location>
        <begin position="372"/>
        <end position="541"/>
    </location>
</feature>
<dbReference type="Proteomes" id="UP001183604">
    <property type="component" value="Unassembled WGS sequence"/>
</dbReference>
<feature type="region of interest" description="Disordered" evidence="2">
    <location>
        <begin position="581"/>
        <end position="615"/>
    </location>
</feature>
<reference evidence="4" key="1">
    <citation type="submission" date="2022-12" db="EMBL/GenBank/DDBJ databases">
        <title>Gycomyces niveus sp.nov., a novel actinomycete isolated from soil in Shouguang.</title>
        <authorList>
            <person name="Yang X."/>
        </authorList>
    </citation>
    <scope>NUCLEOTIDE SEQUENCE</scope>
    <source>
        <strain evidence="4">DSM 44724</strain>
    </source>
</reference>
<dbReference type="RefSeq" id="WP_270122077.1">
    <property type="nucleotide sequence ID" value="NZ_BAAAOM010000004.1"/>
</dbReference>
<dbReference type="InterPro" id="IPR010427">
    <property type="entry name" value="DUF1023"/>
</dbReference>
<dbReference type="AlphaFoldDB" id="A0A9X3PIU4"/>
<dbReference type="InterPro" id="IPR029058">
    <property type="entry name" value="AB_hydrolase_fold"/>
</dbReference>
<dbReference type="SUPFAM" id="SSF53474">
    <property type="entry name" value="alpha/beta-Hydrolases"/>
    <property type="match status" value="1"/>
</dbReference>
<sequence length="615" mass="67137">MSELTWERLRDLDCGAIRTLGDAWKTYVDQQLAHTERLRTDVIDGHLGTEHYESDTATQVRDQIAMTADRYEDDLSDYASTRIATTLLEAADAFEKEQNELKELVPLIEQHDFEIEGPHTEYDVNLSGGLHRAILTLDPPQWLCDMCGVKKPDGFWDIDTLKVLFDSVDLYGTAIGLAGQYQDWLRSVMSRAHDADEEAAAALAEMRENPTELPPPLGATYDDLVDDYKDSVSEEVAGEAQAIAEGTSGMSPEQVNEWWDHLSDAERQALIEEHPEWVGPVDGIPVETRDTANRTLLDSQIDGLGDRIAAKEQALQGMDPESEEYEKAKAELDDLKHDKSDLTRLQDRITDDDGSPAASNQTGQDYYLLGFDTEGSGKAVVAIGNPDTADNVNTYVPGTGGSLTGAGGGLLNRADTMAFDAQRLGGGDETATVLWMGYDAPDDLIEATDPKWAEGGAADLESFTKGVRATAEGEPSNFTLTGHSYGSTMVGTAAASEGVEADNLMLIASPGASVDTASALGVDENHVWASTNDEDAIQYAPVHGENPTHEEFGANTFTSDSPREGSDWWKFWEGPAENHNSYWDQDDLNTPANEANDISRDNQAYVVTGQEERVR</sequence>
<protein>
    <submittedName>
        <fullName evidence="4">Alpha/beta hydrolase</fullName>
    </submittedName>
</protein>
<keyword evidence="7" id="KW-1185">Reference proteome</keyword>
<proteinExistence type="predicted"/>
<dbReference type="EMBL" id="JAVDYD010000001">
    <property type="protein sequence ID" value="MDR7339545.1"/>
    <property type="molecule type" value="Genomic_DNA"/>
</dbReference>
<evidence type="ECO:0000313" key="7">
    <source>
        <dbReference type="Proteomes" id="UP001183604"/>
    </source>
</evidence>
<keyword evidence="4" id="KW-0378">Hydrolase</keyword>
<feature type="compositionally biased region" description="Polar residues" evidence="2">
    <location>
        <begin position="581"/>
        <end position="593"/>
    </location>
</feature>
<accession>A0A9X3PIU4</accession>
<dbReference type="EMBL" id="JAPZVQ010000005">
    <property type="protein sequence ID" value="MDA1385617.1"/>
    <property type="molecule type" value="Genomic_DNA"/>
</dbReference>
<dbReference type="Pfam" id="PF06259">
    <property type="entry name" value="Abhydrolase_8"/>
    <property type="match status" value="1"/>
</dbReference>
<dbReference type="GO" id="GO:0016787">
    <property type="term" value="F:hydrolase activity"/>
    <property type="evidence" value="ECO:0007669"/>
    <property type="project" value="UniProtKB-KW"/>
</dbReference>
<evidence type="ECO:0000313" key="6">
    <source>
        <dbReference type="Proteomes" id="UP001145799"/>
    </source>
</evidence>
<keyword evidence="1" id="KW-0175">Coiled coil</keyword>